<keyword evidence="7" id="KW-1185">Reference proteome</keyword>
<comment type="similarity">
    <text evidence="2">Belongs to the 3-hydroxyacyl-CoA dehydrogenase family.</text>
</comment>
<dbReference type="InterPro" id="IPR006176">
    <property type="entry name" value="3-OHacyl-CoA_DH_NAD-bd"/>
</dbReference>
<dbReference type="Gene3D" id="1.10.1040.10">
    <property type="entry name" value="N-(1-d-carboxylethyl)-l-norvaline Dehydrogenase, domain 2"/>
    <property type="match status" value="1"/>
</dbReference>
<organism evidence="6 7">
    <name type="scientific">Nocardia xishanensis</name>
    <dbReference type="NCBI Taxonomy" id="238964"/>
    <lineage>
        <taxon>Bacteria</taxon>
        <taxon>Bacillati</taxon>
        <taxon>Actinomycetota</taxon>
        <taxon>Actinomycetes</taxon>
        <taxon>Mycobacteriales</taxon>
        <taxon>Nocardiaceae</taxon>
        <taxon>Nocardia</taxon>
    </lineage>
</organism>
<evidence type="ECO:0000313" key="6">
    <source>
        <dbReference type="EMBL" id="MFI2473097.1"/>
    </source>
</evidence>
<dbReference type="InterPro" id="IPR022694">
    <property type="entry name" value="3-OHacyl-CoA_DH"/>
</dbReference>
<comment type="pathway">
    <text evidence="1">Lipid metabolism; butanoate metabolism.</text>
</comment>
<dbReference type="Pfam" id="PF02737">
    <property type="entry name" value="3HCDH_N"/>
    <property type="match status" value="1"/>
</dbReference>
<evidence type="ECO:0000259" key="5">
    <source>
        <dbReference type="Pfam" id="PF02737"/>
    </source>
</evidence>
<dbReference type="Proteomes" id="UP001611415">
    <property type="component" value="Unassembled WGS sequence"/>
</dbReference>
<accession>A0ABW7WW87</accession>
<protein>
    <submittedName>
        <fullName evidence="6">3-hydroxyacyl-CoA dehydrogenase family protein</fullName>
    </submittedName>
</protein>
<dbReference type="PIRSF" id="PIRSF000105">
    <property type="entry name" value="HCDH"/>
    <property type="match status" value="1"/>
</dbReference>
<dbReference type="InterPro" id="IPR036291">
    <property type="entry name" value="NAD(P)-bd_dom_sf"/>
</dbReference>
<evidence type="ECO:0000313" key="7">
    <source>
        <dbReference type="Proteomes" id="UP001611415"/>
    </source>
</evidence>
<evidence type="ECO:0000256" key="1">
    <source>
        <dbReference type="ARBA" id="ARBA00005086"/>
    </source>
</evidence>
<gene>
    <name evidence="6" type="ORF">ACH49W_06925</name>
</gene>
<dbReference type="RefSeq" id="WP_357408587.1">
    <property type="nucleotide sequence ID" value="NZ_JBEYCD010000012.1"/>
</dbReference>
<evidence type="ECO:0000256" key="3">
    <source>
        <dbReference type="ARBA" id="ARBA00023002"/>
    </source>
</evidence>
<dbReference type="InterPro" id="IPR006108">
    <property type="entry name" value="3HC_DH_C"/>
</dbReference>
<evidence type="ECO:0000256" key="2">
    <source>
        <dbReference type="ARBA" id="ARBA00009463"/>
    </source>
</evidence>
<feature type="domain" description="3-hydroxyacyl-CoA dehydrogenase C-terminal" evidence="4">
    <location>
        <begin position="188"/>
        <end position="283"/>
    </location>
</feature>
<evidence type="ECO:0000259" key="4">
    <source>
        <dbReference type="Pfam" id="PF00725"/>
    </source>
</evidence>
<dbReference type="InterPro" id="IPR008927">
    <property type="entry name" value="6-PGluconate_DH-like_C_sf"/>
</dbReference>
<dbReference type="SUPFAM" id="SSF48179">
    <property type="entry name" value="6-phosphogluconate dehydrogenase C-terminal domain-like"/>
    <property type="match status" value="1"/>
</dbReference>
<comment type="caution">
    <text evidence="6">The sequence shown here is derived from an EMBL/GenBank/DDBJ whole genome shotgun (WGS) entry which is preliminary data.</text>
</comment>
<dbReference type="EMBL" id="JBIRYO010000003">
    <property type="protein sequence ID" value="MFI2473097.1"/>
    <property type="molecule type" value="Genomic_DNA"/>
</dbReference>
<sequence>MTAQHRVGVVGAGTMGAGIAQCVAEAGMPVTVVDTDPTAAERARRGIRASLRSSVLLGRGPRPGDIAEIIDRIQWSQRVDDLSDATLVIESVTERVELKYRVFAELDRACAPSAVFASGTSAIPIADLAARTGRPERMLGLHFMNPAPLTEAVEVISTARTAPDTLVTALDFLGALGKRGIVVGDGPGFVINRVLMLAIAEAAAITESGTDAATVDALFEGCLGHRMGPLRTADLIGLDNVADTIGVLRDATGDGRYHVPDALAGLVRDGHLGRKSGKGFHAYP</sequence>
<dbReference type="InterPro" id="IPR013328">
    <property type="entry name" value="6PGD_dom2"/>
</dbReference>
<dbReference type="PANTHER" id="PTHR48075">
    <property type="entry name" value="3-HYDROXYACYL-COA DEHYDROGENASE FAMILY PROTEIN"/>
    <property type="match status" value="1"/>
</dbReference>
<dbReference type="PANTHER" id="PTHR48075:SF5">
    <property type="entry name" value="3-HYDROXYBUTYRYL-COA DEHYDROGENASE"/>
    <property type="match status" value="1"/>
</dbReference>
<proteinExistence type="inferred from homology"/>
<reference evidence="6 7" key="1">
    <citation type="submission" date="2024-10" db="EMBL/GenBank/DDBJ databases">
        <title>The Natural Products Discovery Center: Release of the First 8490 Sequenced Strains for Exploring Actinobacteria Biosynthetic Diversity.</title>
        <authorList>
            <person name="Kalkreuter E."/>
            <person name="Kautsar S.A."/>
            <person name="Yang D."/>
            <person name="Bader C.D."/>
            <person name="Teijaro C.N."/>
            <person name="Fluegel L."/>
            <person name="Davis C.M."/>
            <person name="Simpson J.R."/>
            <person name="Lauterbach L."/>
            <person name="Steele A.D."/>
            <person name="Gui C."/>
            <person name="Meng S."/>
            <person name="Li G."/>
            <person name="Viehrig K."/>
            <person name="Ye F."/>
            <person name="Su P."/>
            <person name="Kiefer A.F."/>
            <person name="Nichols A."/>
            <person name="Cepeda A.J."/>
            <person name="Yan W."/>
            <person name="Fan B."/>
            <person name="Jiang Y."/>
            <person name="Adhikari A."/>
            <person name="Zheng C.-J."/>
            <person name="Schuster L."/>
            <person name="Cowan T.M."/>
            <person name="Smanski M.J."/>
            <person name="Chevrette M.G."/>
            <person name="De Carvalho L.P.S."/>
            <person name="Shen B."/>
        </authorList>
    </citation>
    <scope>NUCLEOTIDE SEQUENCE [LARGE SCALE GENOMIC DNA]</scope>
    <source>
        <strain evidence="6 7">NPDC019275</strain>
    </source>
</reference>
<dbReference type="SUPFAM" id="SSF51735">
    <property type="entry name" value="NAD(P)-binding Rossmann-fold domains"/>
    <property type="match status" value="1"/>
</dbReference>
<keyword evidence="3" id="KW-0560">Oxidoreductase</keyword>
<dbReference type="Pfam" id="PF00725">
    <property type="entry name" value="3HCDH"/>
    <property type="match status" value="1"/>
</dbReference>
<name>A0ABW7WW87_9NOCA</name>
<dbReference type="Gene3D" id="3.40.50.720">
    <property type="entry name" value="NAD(P)-binding Rossmann-like Domain"/>
    <property type="match status" value="1"/>
</dbReference>
<feature type="domain" description="3-hydroxyacyl-CoA dehydrogenase NAD binding" evidence="5">
    <location>
        <begin position="7"/>
        <end position="185"/>
    </location>
</feature>